<reference evidence="2 3" key="1">
    <citation type="submission" date="2017-04" db="EMBL/GenBank/DDBJ databases">
        <title>Draft genome sequence of Marssonina coronaria NL1: causal agent of apple blotch.</title>
        <authorList>
            <person name="Cheng Q."/>
        </authorList>
    </citation>
    <scope>NUCLEOTIDE SEQUENCE [LARGE SCALE GENOMIC DNA]</scope>
    <source>
        <strain evidence="2 3">NL1</strain>
    </source>
</reference>
<dbReference type="Proteomes" id="UP000242519">
    <property type="component" value="Unassembled WGS sequence"/>
</dbReference>
<dbReference type="InParanoid" id="A0A218Z234"/>
<gene>
    <name evidence="2" type="ORF">B2J93_2129</name>
</gene>
<comment type="caution">
    <text evidence="2">The sequence shown here is derived from an EMBL/GenBank/DDBJ whole genome shotgun (WGS) entry which is preliminary data.</text>
</comment>
<evidence type="ECO:0000313" key="3">
    <source>
        <dbReference type="Proteomes" id="UP000242519"/>
    </source>
</evidence>
<sequence length="283" mass="30099">MQQPVRPSRIAHLASPILPAPSGSAHRLGITSPNSWKAENIVSSSSKHPLSPQEPQNLGTSEPQDLKPTLLAINPAPQRSSRNPQDMTRLRPRLPLLALLASTRIGFAQENSNPTVWIPAAEPRVTPATLWTSAPAQPTEQPHFQPTFPLTHRPSGDADVTSILAVLTSVQSVWTAGSQYPSITAAVYDAAPTSARTSLDRQGYDWNVIVQEPWYAAVPTALRSLVAGQEEALQSAFDNVSAQVASSASRGPRSAVGAGLEMGAAWVSMAMLLGLVVGSGMLW</sequence>
<name>A0A218Z234_9HELO</name>
<accession>A0A218Z234</accession>
<proteinExistence type="predicted"/>
<dbReference type="OrthoDB" id="3563439at2759"/>
<keyword evidence="3" id="KW-1185">Reference proteome</keyword>
<evidence type="ECO:0000256" key="1">
    <source>
        <dbReference type="SAM" id="MobiDB-lite"/>
    </source>
</evidence>
<dbReference type="AlphaFoldDB" id="A0A218Z234"/>
<feature type="compositionally biased region" description="Polar residues" evidence="1">
    <location>
        <begin position="31"/>
        <end position="63"/>
    </location>
</feature>
<feature type="region of interest" description="Disordered" evidence="1">
    <location>
        <begin position="1"/>
        <end position="65"/>
    </location>
</feature>
<protein>
    <submittedName>
        <fullName evidence="2">Uncharacterized protein</fullName>
    </submittedName>
</protein>
<organism evidence="2 3">
    <name type="scientific">Diplocarpon coronariae</name>
    <dbReference type="NCBI Taxonomy" id="2795749"/>
    <lineage>
        <taxon>Eukaryota</taxon>
        <taxon>Fungi</taxon>
        <taxon>Dikarya</taxon>
        <taxon>Ascomycota</taxon>
        <taxon>Pezizomycotina</taxon>
        <taxon>Leotiomycetes</taxon>
        <taxon>Helotiales</taxon>
        <taxon>Drepanopezizaceae</taxon>
        <taxon>Diplocarpon</taxon>
    </lineage>
</organism>
<evidence type="ECO:0000313" key="2">
    <source>
        <dbReference type="EMBL" id="OWP01613.1"/>
    </source>
</evidence>
<dbReference type="EMBL" id="MZNU01000266">
    <property type="protein sequence ID" value="OWP01613.1"/>
    <property type="molecule type" value="Genomic_DNA"/>
</dbReference>